<proteinExistence type="predicted"/>
<organism evidence="1 2">
    <name type="scientific">Porites evermanni</name>
    <dbReference type="NCBI Taxonomy" id="104178"/>
    <lineage>
        <taxon>Eukaryota</taxon>
        <taxon>Metazoa</taxon>
        <taxon>Cnidaria</taxon>
        <taxon>Anthozoa</taxon>
        <taxon>Hexacorallia</taxon>
        <taxon>Scleractinia</taxon>
        <taxon>Fungiina</taxon>
        <taxon>Poritidae</taxon>
        <taxon>Porites</taxon>
    </lineage>
</organism>
<sequence length="140" mass="15551">TPLEPGSPYCPVAFGFLHLARRGVFLKSPKEAWGTKSFEKREGVAEWPLFCQVDTSTQSLKVRSYMYISVQLLFKTSVLDAGLDGRDLSHKSYTSGFATRFVLTAAMENGGRFADNQVDQLRRLGGGQSSRVLCTYTSKK</sequence>
<comment type="caution">
    <text evidence="1">The sequence shown here is derived from an EMBL/GenBank/DDBJ whole genome shotgun (WGS) entry which is preliminary data.</text>
</comment>
<keyword evidence="2" id="KW-1185">Reference proteome</keyword>
<reference evidence="1 2" key="1">
    <citation type="submission" date="2022-05" db="EMBL/GenBank/DDBJ databases">
        <authorList>
            <consortium name="Genoscope - CEA"/>
            <person name="William W."/>
        </authorList>
    </citation>
    <scope>NUCLEOTIDE SEQUENCE [LARGE SCALE GENOMIC DNA]</scope>
</reference>
<feature type="non-terminal residue" evidence="1">
    <location>
        <position position="1"/>
    </location>
</feature>
<protein>
    <submittedName>
        <fullName evidence="1">Uncharacterized protein</fullName>
    </submittedName>
</protein>
<dbReference type="Proteomes" id="UP001159427">
    <property type="component" value="Unassembled WGS sequence"/>
</dbReference>
<evidence type="ECO:0000313" key="2">
    <source>
        <dbReference type="Proteomes" id="UP001159427"/>
    </source>
</evidence>
<dbReference type="EMBL" id="CALNXI010002383">
    <property type="protein sequence ID" value="CAH3187009.1"/>
    <property type="molecule type" value="Genomic_DNA"/>
</dbReference>
<name>A0ABN8SB30_9CNID</name>
<accession>A0ABN8SB30</accession>
<evidence type="ECO:0000313" key="1">
    <source>
        <dbReference type="EMBL" id="CAH3187009.1"/>
    </source>
</evidence>
<gene>
    <name evidence="1" type="ORF">PEVE_00017271</name>
</gene>